<organism evidence="1">
    <name type="scientific">Hyperionvirus sp</name>
    <dbReference type="NCBI Taxonomy" id="2487770"/>
    <lineage>
        <taxon>Viruses</taxon>
        <taxon>Varidnaviria</taxon>
        <taxon>Bamfordvirae</taxon>
        <taxon>Nucleocytoviricota</taxon>
        <taxon>Megaviricetes</taxon>
        <taxon>Imitervirales</taxon>
        <taxon>Mimiviridae</taxon>
        <taxon>Klosneuvirinae</taxon>
    </lineage>
</organism>
<proteinExistence type="predicted"/>
<sequence length="237" mass="26781">MTDCCGSRDGHFFVFGERKATKSALGTHRAACAHCSRNYFQEASDWHTKFLKGPLFDSDEIKRAIHIHCWEEVPLAAGAAAAAPKKTLWRCNAALVHETDSGYNDCDMLIRKELKPRPTSWQTIEVIEGPSAVTVFRWPTFGSITGNIAFEEMYNTKTKQYLCNNEGYNPANDSFNVYHVIDQRHDEKNPDQSMIRITCADFTGWIHSFELAKFKFVDLETRKPISFSPAAAAPPKP</sequence>
<name>A0A3G5A652_9VIRU</name>
<dbReference type="EMBL" id="MK072383">
    <property type="protein sequence ID" value="AYV82502.1"/>
    <property type="molecule type" value="Genomic_DNA"/>
</dbReference>
<reference evidence="1" key="1">
    <citation type="submission" date="2018-10" db="EMBL/GenBank/DDBJ databases">
        <title>Hidden diversity of soil giant viruses.</title>
        <authorList>
            <person name="Schulz F."/>
            <person name="Alteio L."/>
            <person name="Goudeau D."/>
            <person name="Ryan E.M."/>
            <person name="Malmstrom R.R."/>
            <person name="Blanchard J."/>
            <person name="Woyke T."/>
        </authorList>
    </citation>
    <scope>NUCLEOTIDE SEQUENCE</scope>
    <source>
        <strain evidence="1">HYV1</strain>
    </source>
</reference>
<protein>
    <submittedName>
        <fullName evidence="1">Uncharacterized protein</fullName>
    </submittedName>
</protein>
<gene>
    <name evidence="1" type="ORF">Hyperionvirus1_81</name>
</gene>
<accession>A0A3G5A652</accession>
<evidence type="ECO:0000313" key="1">
    <source>
        <dbReference type="EMBL" id="AYV82502.1"/>
    </source>
</evidence>